<dbReference type="PANTHER" id="PTHR12315">
    <property type="entry name" value="BICOID-INTERACTING PROTEIN RELATED"/>
    <property type="match status" value="1"/>
</dbReference>
<keyword evidence="9" id="KW-1185">Reference proteome</keyword>
<dbReference type="GO" id="GO:0040031">
    <property type="term" value="P:snRNA modification"/>
    <property type="evidence" value="ECO:0007669"/>
    <property type="project" value="TreeGrafter"/>
</dbReference>
<feature type="domain" description="Bin3-type SAM" evidence="7">
    <location>
        <begin position="102"/>
        <end position="357"/>
    </location>
</feature>
<comment type="similarity">
    <text evidence="1 6">Belongs to the methyltransferase superfamily.</text>
</comment>
<dbReference type="InterPro" id="IPR024160">
    <property type="entry name" value="BIN3_SAM-bd_dom"/>
</dbReference>
<name>A0A8S1QP04_9CILI</name>
<evidence type="ECO:0000313" key="8">
    <source>
        <dbReference type="EMBL" id="CAD8117162.1"/>
    </source>
</evidence>
<protein>
    <recommendedName>
        <fullName evidence="6">RNA methyltransferase</fullName>
        <ecNumber evidence="6">2.1.1.-</ecNumber>
    </recommendedName>
</protein>
<gene>
    <name evidence="8" type="ORF">PSON_ATCC_30995.1.T1130040</name>
</gene>
<dbReference type="EC" id="2.1.1.-" evidence="6"/>
<keyword evidence="4 5" id="KW-0949">S-adenosyl-L-methionine</keyword>
<dbReference type="OrthoDB" id="439784at2759"/>
<keyword evidence="2 6" id="KW-0489">Methyltransferase</keyword>
<evidence type="ECO:0000256" key="1">
    <source>
        <dbReference type="ARBA" id="ARBA00008361"/>
    </source>
</evidence>
<dbReference type="GO" id="GO:0017069">
    <property type="term" value="F:snRNA binding"/>
    <property type="evidence" value="ECO:0007669"/>
    <property type="project" value="TreeGrafter"/>
</dbReference>
<dbReference type="GO" id="GO:0032259">
    <property type="term" value="P:methylation"/>
    <property type="evidence" value="ECO:0007669"/>
    <property type="project" value="UniProtKB-KW"/>
</dbReference>
<dbReference type="InterPro" id="IPR039772">
    <property type="entry name" value="Bin3-like"/>
</dbReference>
<comment type="caution">
    <text evidence="8">The sequence shown here is derived from an EMBL/GenBank/DDBJ whole genome shotgun (WGS) entry which is preliminary data.</text>
</comment>
<dbReference type="GO" id="GO:0008173">
    <property type="term" value="F:RNA methyltransferase activity"/>
    <property type="evidence" value="ECO:0007669"/>
    <property type="project" value="UniProtKB-UniRule"/>
</dbReference>
<dbReference type="Proteomes" id="UP000692954">
    <property type="component" value="Unassembled WGS sequence"/>
</dbReference>
<evidence type="ECO:0000256" key="2">
    <source>
        <dbReference type="ARBA" id="ARBA00022603"/>
    </source>
</evidence>
<evidence type="ECO:0000256" key="5">
    <source>
        <dbReference type="PROSITE-ProRule" id="PRU00848"/>
    </source>
</evidence>
<proteinExistence type="inferred from homology"/>
<dbReference type="Pfam" id="PF06859">
    <property type="entry name" value="Bin3"/>
    <property type="match status" value="1"/>
</dbReference>
<dbReference type="InterPro" id="IPR010675">
    <property type="entry name" value="Bin3_C"/>
</dbReference>
<evidence type="ECO:0000256" key="6">
    <source>
        <dbReference type="RuleBase" id="RU367087"/>
    </source>
</evidence>
<dbReference type="GO" id="GO:0008171">
    <property type="term" value="F:O-methyltransferase activity"/>
    <property type="evidence" value="ECO:0007669"/>
    <property type="project" value="UniProtKB-UniRule"/>
</dbReference>
<dbReference type="PANTHER" id="PTHR12315:SF0">
    <property type="entry name" value="7SK SNRNA METHYLPHOSPHATE CAPPING ENZYME"/>
    <property type="match status" value="1"/>
</dbReference>
<accession>A0A8S1QP04</accession>
<organism evidence="8 9">
    <name type="scientific">Paramecium sonneborni</name>
    <dbReference type="NCBI Taxonomy" id="65129"/>
    <lineage>
        <taxon>Eukaryota</taxon>
        <taxon>Sar</taxon>
        <taxon>Alveolata</taxon>
        <taxon>Ciliophora</taxon>
        <taxon>Intramacronucleata</taxon>
        <taxon>Oligohymenophorea</taxon>
        <taxon>Peniculida</taxon>
        <taxon>Parameciidae</taxon>
        <taxon>Paramecium</taxon>
    </lineage>
</organism>
<evidence type="ECO:0000256" key="3">
    <source>
        <dbReference type="ARBA" id="ARBA00022679"/>
    </source>
</evidence>
<dbReference type="PROSITE" id="PS51515">
    <property type="entry name" value="BIN3_SAM"/>
    <property type="match status" value="1"/>
</dbReference>
<dbReference type="AlphaFoldDB" id="A0A8S1QP04"/>
<evidence type="ECO:0000259" key="7">
    <source>
        <dbReference type="PROSITE" id="PS51515"/>
    </source>
</evidence>
<reference evidence="8" key="1">
    <citation type="submission" date="2021-01" db="EMBL/GenBank/DDBJ databases">
        <authorList>
            <consortium name="Genoscope - CEA"/>
            <person name="William W."/>
        </authorList>
    </citation>
    <scope>NUCLEOTIDE SEQUENCE</scope>
</reference>
<keyword evidence="3 6" id="KW-0808">Transferase</keyword>
<sequence>MNEQFRKFLLNQEKPEVQQKKSENVPAIRLKQQSKRKTNVDLGQETFVQKKIKQDEKEDKKQPNLMEKLQMNPIDLVKCTKQYSYGNYKKYYHLRLQQKWEDPRLTVLDSCYFADKSILDIGCNDGTLTLLIALKHYPKLIRGIDIDYTLINKAIEQMVHLDDQQKKIQKQEFKPIIEDLPVSFEKYMEQPISKAIEQQYINQAIEDVNKQQKESTKDNTFPHNVYFRVQNIIGNRKYDEKYDTILCLSITKWIHLNFGDIGIKRLFKTIINSLNVGGHLILEPQEWKSYKKKKYYSPEFKQNYKEIQLKPHDFSKILEQEYNLKLIQTINPDDESAIKKSKSTFRRPIMIFLKQNEKSNQ</sequence>
<evidence type="ECO:0000256" key="4">
    <source>
        <dbReference type="ARBA" id="ARBA00022691"/>
    </source>
</evidence>
<dbReference type="EMBL" id="CAJJDN010000113">
    <property type="protein sequence ID" value="CAD8117162.1"/>
    <property type="molecule type" value="Genomic_DNA"/>
</dbReference>
<evidence type="ECO:0000313" key="9">
    <source>
        <dbReference type="Proteomes" id="UP000692954"/>
    </source>
</evidence>